<dbReference type="FunFam" id="3.40.50.10190:FF:000018">
    <property type="entry name" value="DNA topoisomerase 2-binding protein 1"/>
    <property type="match status" value="1"/>
</dbReference>
<dbReference type="Proteomes" id="UP001283361">
    <property type="component" value="Unassembled WGS sequence"/>
</dbReference>
<evidence type="ECO:0000256" key="11">
    <source>
        <dbReference type="ARBA" id="ARBA00023204"/>
    </source>
</evidence>
<feature type="compositionally biased region" description="Polar residues" evidence="15">
    <location>
        <begin position="542"/>
        <end position="564"/>
    </location>
</feature>
<feature type="compositionally biased region" description="Polar residues" evidence="15">
    <location>
        <begin position="789"/>
        <end position="806"/>
    </location>
</feature>
<comment type="similarity">
    <text evidence="14">Belongs to the TOPBP1 family.</text>
</comment>
<dbReference type="GO" id="GO:0000922">
    <property type="term" value="C:spindle pole"/>
    <property type="evidence" value="ECO:0007669"/>
    <property type="project" value="UniProtKB-SubCell"/>
</dbReference>
<dbReference type="GO" id="GO:0033314">
    <property type="term" value="P:mitotic DNA replication checkpoint signaling"/>
    <property type="evidence" value="ECO:0007669"/>
    <property type="project" value="TreeGrafter"/>
</dbReference>
<dbReference type="Pfam" id="PF00533">
    <property type="entry name" value="BRCT"/>
    <property type="match status" value="2"/>
</dbReference>
<evidence type="ECO:0000256" key="3">
    <source>
        <dbReference type="ARBA" id="ARBA00004300"/>
    </source>
</evidence>
<evidence type="ECO:0000256" key="8">
    <source>
        <dbReference type="ARBA" id="ARBA00022737"/>
    </source>
</evidence>
<feature type="domain" description="BRCT" evidence="16">
    <location>
        <begin position="573"/>
        <end position="659"/>
    </location>
</feature>
<feature type="compositionally biased region" description="Basic residues" evidence="15">
    <location>
        <begin position="1254"/>
        <end position="1263"/>
    </location>
</feature>
<dbReference type="Pfam" id="PF12738">
    <property type="entry name" value="PTCB-BRCT"/>
    <property type="match status" value="3"/>
</dbReference>
<dbReference type="Pfam" id="PF21298">
    <property type="entry name" value="TopBP1_BRCT0"/>
    <property type="match status" value="1"/>
</dbReference>
<feature type="compositionally biased region" description="Polar residues" evidence="15">
    <location>
        <begin position="916"/>
        <end position="931"/>
    </location>
</feature>
<feature type="region of interest" description="Disordered" evidence="15">
    <location>
        <begin position="1130"/>
        <end position="1152"/>
    </location>
</feature>
<dbReference type="Gene3D" id="3.40.50.10190">
    <property type="entry name" value="BRCT domain"/>
    <property type="match status" value="9"/>
</dbReference>
<evidence type="ECO:0000256" key="4">
    <source>
        <dbReference type="ARBA" id="ARBA00004647"/>
    </source>
</evidence>
<sequence length="1671" mass="183395">MSEDFKVLFVKPFLNEENSSLLIKAYEELEKAELSFKSEWITAEDCLKADGKGKHIYIFDSFSGAAFEHIQDLGYRIYGPLCILGNLLHGLELPKHKKRPVYCLAMKGVKVCCTSIDRSIREDITRKVHLMGGDVDSNLTADITHLVAGEVGSNKYLVAVQNGKVVMTKEWVDAVWDSSQDKHISASDEVFQKYVCPPFLGLTVCVSGFSSNERNKMRNFVMRGGGKYSGELKMNECTHLVVKEAKGAKYEAAKNWKIRIVKDCWLYESMDKQKYVDPKPYQYNSVGQDKNVKTSTPERRSVIGPHIADISAISCGANTSIRPVDETRDMTTTRTSEQFDVGGGHVAESKLGTTALDIDVTRSSVDVILDDCKIYFSGLKPPIAEKLKKIISVTGALKSSAIDQSVTHVVIGELIPSDVLLISKLKKCPYVVSVDWMMDSFSKNVHLEEEKYERTDLGLITPGMRNKDQKTKEATTSKPSAISSPLTNNDKAEKSSNKTIESEDFRLEAPSDMEMAELLSQYSAPHGEPNPQMATYGPGGDQASQNETLKANDASEQTSMTQDPNDVGEEDVVCEGIFSGKTFAILGFDEEEMAQLETFIVERGGRMSPINEKNQVAGIAVVPLMGYPVDIAASQILTNAWLQMCIEVEQFLPFEDCWLARPIELPEEELLADCCISVSGYVGVERECITHLCQSLGARCQDHFARRSSKNVEGSTHLIVNYPTGTKYNAAKKWGIPAVGKEWVFACITSGKRVSEVDYDIDVLEEKRLTKLQEKDILEAAAEADKSALSGSGDTLPTPVRQTSAADKSETDHLVSDGKSSNSHSSDSFREAIKEINDRIPTSSVESSDSCSKPREELNPMAEICHQLNPSTPKTPATSSNARLSSASSSACRPNQSENITAGNLRTPVDMVRQKWASSVKSPASEQSTPAGLTKGGGETPGTFMQPGYRPKLNFDKLLDVSGDAVDLNKSTPLGEVFRRQITKAAQNIETKYLTGQDQGAEDMPASQSQPEELPPLHGVVIAVAKKLGRSHETYNRIVVEMGGDYSWHSGPHVTHFVFQGRPNDTNKEFRKARDEGKIIVSPHWLIACQEQNCRVDESIFPHSYNPSCSLTLTPARRGTPRSTRAMIKNSVAPGESSHTSSATPAAKTPHKMPVLNLQKSVQIETPQKAADALDDSVQGNYSSKPTGGLVPEGPPDVSVETPTGPVAEVKSNPSSAKATELPAADSADRSKSQEMKEALTKTLGTVLADASRSKRSVRRKGKLMNLSGQMSTPENSLRENNLSNTGSTAWANRSKDTKKAPPLEPSQSLQVTWDDPTERLEKEKLAHRLETVCAPSQNTEELLAGVDVPSDTSPTQARRTGKVGSNFDKRSPTPEPPPLAFPLAQPSSHVGSPQPVELLSEESSESRPADKPPTVPVFLISGMTNEERVDYSALVEQLGGRMVEIQHFDPAATHLVVGQPARNEKYLSCIASGKWVLHKSFFEACRKEGKFVREEEHEWGGDYMLGLMQNMTSQAKNLAAAAYKWRRKVAALREAQPLCRGAFDGWKVLLCMAKNKEDNFLRLLQAGGAVVTSIRSPFPANAEATHAFLDLNKVAVSQEDLEKLIQSDVHCLKAEYIPAFLTDDPQPDPSEFYPAEVISLKASMPETSLNRKRQSGNKDSSSFNKKLRKH</sequence>
<feature type="compositionally biased region" description="Basic and acidic residues" evidence="15">
    <location>
        <begin position="1227"/>
        <end position="1240"/>
    </location>
</feature>
<feature type="compositionally biased region" description="Basic and acidic residues" evidence="15">
    <location>
        <begin position="465"/>
        <end position="475"/>
    </location>
</feature>
<reference evidence="17" key="1">
    <citation type="journal article" date="2023" name="G3 (Bethesda)">
        <title>A reference genome for the long-term kleptoplast-retaining sea slug Elysia crispata morphotype clarki.</title>
        <authorList>
            <person name="Eastman K.E."/>
            <person name="Pendleton A.L."/>
            <person name="Shaikh M.A."/>
            <person name="Suttiyut T."/>
            <person name="Ogas R."/>
            <person name="Tomko P."/>
            <person name="Gavelis G."/>
            <person name="Widhalm J.R."/>
            <person name="Wisecaver J.H."/>
        </authorList>
    </citation>
    <scope>NUCLEOTIDE SEQUENCE</scope>
    <source>
        <strain evidence="17">ECLA1</strain>
    </source>
</reference>
<evidence type="ECO:0000256" key="15">
    <source>
        <dbReference type="SAM" id="MobiDB-lite"/>
    </source>
</evidence>
<feature type="domain" description="BRCT" evidence="16">
    <location>
        <begin position="1418"/>
        <end position="1500"/>
    </location>
</feature>
<keyword evidence="8" id="KW-0677">Repeat</keyword>
<protein>
    <recommendedName>
        <fullName evidence="16">BRCT domain-containing protein</fullName>
    </recommendedName>
</protein>
<dbReference type="SMART" id="SM00292">
    <property type="entry name" value="BRCT"/>
    <property type="match status" value="8"/>
</dbReference>
<feature type="compositionally biased region" description="Basic and acidic residues" evidence="15">
    <location>
        <begin position="490"/>
        <end position="505"/>
    </location>
</feature>
<feature type="region of interest" description="Disordered" evidence="15">
    <location>
        <begin position="458"/>
        <end position="505"/>
    </location>
</feature>
<keyword evidence="12" id="KW-0206">Cytoskeleton</keyword>
<evidence type="ECO:0000256" key="9">
    <source>
        <dbReference type="ARBA" id="ARBA00022763"/>
    </source>
</evidence>
<feature type="compositionally biased region" description="Polar residues" evidence="15">
    <location>
        <begin position="476"/>
        <end position="489"/>
    </location>
</feature>
<evidence type="ECO:0000256" key="10">
    <source>
        <dbReference type="ARBA" id="ARBA00023125"/>
    </source>
</evidence>
<gene>
    <name evidence="17" type="ORF">RRG08_009018</name>
</gene>
<keyword evidence="11" id="KW-0234">DNA repair</keyword>
<dbReference type="GO" id="GO:0007095">
    <property type="term" value="P:mitotic G2 DNA damage checkpoint signaling"/>
    <property type="evidence" value="ECO:0007669"/>
    <property type="project" value="TreeGrafter"/>
</dbReference>
<feature type="region of interest" description="Disordered" evidence="15">
    <location>
        <begin position="1645"/>
        <end position="1671"/>
    </location>
</feature>
<dbReference type="GO" id="GO:0005694">
    <property type="term" value="C:chromosome"/>
    <property type="evidence" value="ECO:0007669"/>
    <property type="project" value="UniProtKB-SubCell"/>
</dbReference>
<dbReference type="PROSITE" id="PS50172">
    <property type="entry name" value="BRCT"/>
    <property type="match status" value="7"/>
</dbReference>
<dbReference type="InterPro" id="IPR049936">
    <property type="entry name" value="TopBP1_BRCT_8"/>
</dbReference>
<evidence type="ECO:0000256" key="6">
    <source>
        <dbReference type="ARBA" id="ARBA00022490"/>
    </source>
</evidence>
<feature type="domain" description="BRCT" evidence="16">
    <location>
        <begin position="364"/>
        <end position="454"/>
    </location>
</feature>
<dbReference type="SUPFAM" id="SSF52113">
    <property type="entry name" value="BRCT domain"/>
    <property type="match status" value="7"/>
</dbReference>
<dbReference type="EMBL" id="JAWDGP010001800">
    <property type="protein sequence ID" value="KAK3788086.1"/>
    <property type="molecule type" value="Genomic_DNA"/>
</dbReference>
<feature type="region of interest" description="Disordered" evidence="15">
    <location>
        <begin position="784"/>
        <end position="903"/>
    </location>
</feature>
<dbReference type="InterPro" id="IPR036420">
    <property type="entry name" value="BRCT_dom_sf"/>
</dbReference>
<organism evidence="17 18">
    <name type="scientific">Elysia crispata</name>
    <name type="common">lettuce slug</name>
    <dbReference type="NCBI Taxonomy" id="231223"/>
    <lineage>
        <taxon>Eukaryota</taxon>
        <taxon>Metazoa</taxon>
        <taxon>Spiralia</taxon>
        <taxon>Lophotrochozoa</taxon>
        <taxon>Mollusca</taxon>
        <taxon>Gastropoda</taxon>
        <taxon>Heterobranchia</taxon>
        <taxon>Euthyneura</taxon>
        <taxon>Panpulmonata</taxon>
        <taxon>Sacoglossa</taxon>
        <taxon>Placobranchoidea</taxon>
        <taxon>Plakobranchidae</taxon>
        <taxon>Elysia</taxon>
    </lineage>
</organism>
<dbReference type="InterPro" id="IPR001357">
    <property type="entry name" value="BRCT_dom"/>
</dbReference>
<dbReference type="GO" id="GO:0003677">
    <property type="term" value="F:DNA binding"/>
    <property type="evidence" value="ECO:0007669"/>
    <property type="project" value="UniProtKB-KW"/>
</dbReference>
<name>A0AAE1DYV3_9GAST</name>
<evidence type="ECO:0000259" key="16">
    <source>
        <dbReference type="PROSITE" id="PS50172"/>
    </source>
</evidence>
<keyword evidence="9" id="KW-0227">DNA damage</keyword>
<dbReference type="FunFam" id="3.40.50.10190:FF:000010">
    <property type="entry name" value="DNA topoisomerase II binding protein 1"/>
    <property type="match status" value="1"/>
</dbReference>
<keyword evidence="6" id="KW-0963">Cytoplasm</keyword>
<evidence type="ECO:0000256" key="5">
    <source>
        <dbReference type="ARBA" id="ARBA00022454"/>
    </source>
</evidence>
<feature type="domain" description="BRCT" evidence="16">
    <location>
        <begin position="106"/>
        <end position="172"/>
    </location>
</feature>
<dbReference type="Pfam" id="PF23294">
    <property type="entry name" value="BRCT_TopB1_SLF1"/>
    <property type="match status" value="1"/>
</dbReference>
<evidence type="ECO:0000313" key="17">
    <source>
        <dbReference type="EMBL" id="KAK3788086.1"/>
    </source>
</evidence>
<keyword evidence="10" id="KW-0238">DNA-binding</keyword>
<feature type="domain" description="BRCT" evidence="16">
    <location>
        <begin position="1012"/>
        <end position="1103"/>
    </location>
</feature>
<dbReference type="InterPro" id="IPR049542">
    <property type="entry name" value="TopBP1-like_BRCT0"/>
</dbReference>
<feature type="compositionally biased region" description="Basic and acidic residues" evidence="15">
    <location>
        <begin position="807"/>
        <end position="816"/>
    </location>
</feature>
<dbReference type="GO" id="GO:0005813">
    <property type="term" value="C:centrosome"/>
    <property type="evidence" value="ECO:0007669"/>
    <property type="project" value="UniProtKB-SubCell"/>
</dbReference>
<feature type="compositionally biased region" description="Low complexity" evidence="15">
    <location>
        <begin position="817"/>
        <end position="826"/>
    </location>
</feature>
<evidence type="ECO:0000256" key="7">
    <source>
        <dbReference type="ARBA" id="ARBA00022553"/>
    </source>
</evidence>
<dbReference type="InterPro" id="IPR057595">
    <property type="entry name" value="TopB1_SLF1_BRCT"/>
</dbReference>
<dbReference type="CDD" id="cd17738">
    <property type="entry name" value="BRCT_TopBP1_rpt7"/>
    <property type="match status" value="1"/>
</dbReference>
<feature type="compositionally biased region" description="Polar residues" evidence="15">
    <location>
        <begin position="840"/>
        <end position="851"/>
    </location>
</feature>
<feature type="compositionally biased region" description="Polar residues" evidence="15">
    <location>
        <begin position="1267"/>
        <end position="1292"/>
    </location>
</feature>
<dbReference type="PANTHER" id="PTHR13561">
    <property type="entry name" value="DNA REPLICATION REGULATOR DPB11-RELATED"/>
    <property type="match status" value="1"/>
</dbReference>
<proteinExistence type="inferred from homology"/>
<dbReference type="CDD" id="cd17727">
    <property type="entry name" value="BRCT_TopBP1_rpt6"/>
    <property type="match status" value="1"/>
</dbReference>
<feature type="region of interest" description="Disordered" evidence="15">
    <location>
        <begin position="1177"/>
        <end position="1310"/>
    </location>
</feature>
<feature type="region of interest" description="Disordered" evidence="15">
    <location>
        <begin position="916"/>
        <end position="948"/>
    </location>
</feature>
<dbReference type="FunFam" id="3.40.50.10190:FF:000028">
    <property type="entry name" value="DNA topoisomerase 2-binding protein 1 isoform X1"/>
    <property type="match status" value="1"/>
</dbReference>
<dbReference type="InterPro" id="IPR059215">
    <property type="entry name" value="BRCT2_TopBP1-like"/>
</dbReference>
<feature type="compositionally biased region" description="Polar residues" evidence="15">
    <location>
        <begin position="892"/>
        <end position="903"/>
    </location>
</feature>
<dbReference type="PANTHER" id="PTHR13561:SF20">
    <property type="entry name" value="DNA TOPOISOMERASE 2-BINDING PROTEIN 1"/>
    <property type="match status" value="1"/>
</dbReference>
<feature type="domain" description="BRCT" evidence="16">
    <location>
        <begin position="194"/>
        <end position="283"/>
    </location>
</feature>
<evidence type="ECO:0000256" key="13">
    <source>
        <dbReference type="ARBA" id="ARBA00023242"/>
    </source>
</evidence>
<dbReference type="CDD" id="cd17731">
    <property type="entry name" value="BRCT_TopBP1_rpt2_like"/>
    <property type="match status" value="1"/>
</dbReference>
<comment type="subcellular location">
    <subcellularLocation>
        <location evidence="2">Chromosome</location>
    </subcellularLocation>
    <subcellularLocation>
        <location evidence="3">Cytoplasm</location>
        <location evidence="3">Cytoskeleton</location>
        <location evidence="3">Microtubule organizing center</location>
        <location evidence="3">Centrosome</location>
    </subcellularLocation>
    <subcellularLocation>
        <location evidence="4">Cytoplasm</location>
        <location evidence="4">Cytoskeleton</location>
        <location evidence="4">Spindle pole</location>
    </subcellularLocation>
    <subcellularLocation>
        <location evidence="1">Nucleus</location>
    </subcellularLocation>
</comment>
<evidence type="ECO:0000256" key="1">
    <source>
        <dbReference type="ARBA" id="ARBA00004123"/>
    </source>
</evidence>
<keyword evidence="5" id="KW-0158">Chromosome</keyword>
<feature type="compositionally biased region" description="Basic and acidic residues" evidence="15">
    <location>
        <begin position="827"/>
        <end position="838"/>
    </location>
</feature>
<keyword evidence="13" id="KW-0539">Nucleus</keyword>
<keyword evidence="7" id="KW-0597">Phosphoprotein</keyword>
<comment type="caution">
    <text evidence="17">The sequence shown here is derived from an EMBL/GenBank/DDBJ whole genome shotgun (WGS) entry which is preliminary data.</text>
</comment>
<feature type="region of interest" description="Disordered" evidence="15">
    <location>
        <begin position="523"/>
        <end position="567"/>
    </location>
</feature>
<feature type="compositionally biased region" description="Low complexity" evidence="15">
    <location>
        <begin position="877"/>
        <end position="891"/>
    </location>
</feature>
<dbReference type="FunFam" id="3.40.50.10190:FF:000020">
    <property type="entry name" value="DNA topoisomerase II binding protein 1"/>
    <property type="match status" value="1"/>
</dbReference>
<dbReference type="GO" id="GO:0005634">
    <property type="term" value="C:nucleus"/>
    <property type="evidence" value="ECO:0007669"/>
    <property type="project" value="UniProtKB-SubCell"/>
</dbReference>
<evidence type="ECO:0000256" key="2">
    <source>
        <dbReference type="ARBA" id="ARBA00004286"/>
    </source>
</evidence>
<evidence type="ECO:0000256" key="12">
    <source>
        <dbReference type="ARBA" id="ARBA00023212"/>
    </source>
</evidence>
<feature type="domain" description="BRCT" evidence="16">
    <location>
        <begin position="666"/>
        <end position="761"/>
    </location>
</feature>
<dbReference type="CDD" id="cd17728">
    <property type="entry name" value="BRCT_TopBP1_rpt8"/>
    <property type="match status" value="1"/>
</dbReference>
<evidence type="ECO:0000256" key="14">
    <source>
        <dbReference type="ARBA" id="ARBA00061360"/>
    </source>
</evidence>
<dbReference type="GO" id="GO:0006281">
    <property type="term" value="P:DNA repair"/>
    <property type="evidence" value="ECO:0007669"/>
    <property type="project" value="UniProtKB-KW"/>
</dbReference>
<evidence type="ECO:0000313" key="18">
    <source>
        <dbReference type="Proteomes" id="UP001283361"/>
    </source>
</evidence>
<accession>A0AAE1DYV3</accession>
<keyword evidence="18" id="KW-1185">Reference proteome</keyword>
<feature type="region of interest" description="Disordered" evidence="15">
    <location>
        <begin position="1341"/>
        <end position="1416"/>
    </location>
</feature>
<dbReference type="GO" id="GO:0006270">
    <property type="term" value="P:DNA replication initiation"/>
    <property type="evidence" value="ECO:0007669"/>
    <property type="project" value="TreeGrafter"/>
</dbReference>